<evidence type="ECO:0000256" key="1">
    <source>
        <dbReference type="ARBA" id="ARBA00022741"/>
    </source>
</evidence>
<evidence type="ECO:0000259" key="3">
    <source>
        <dbReference type="PROSITE" id="PS50893"/>
    </source>
</evidence>
<dbReference type="Gene3D" id="3.40.50.300">
    <property type="entry name" value="P-loop containing nucleotide triphosphate hydrolases"/>
    <property type="match status" value="1"/>
</dbReference>
<dbReference type="GO" id="GO:0005524">
    <property type="term" value="F:ATP binding"/>
    <property type="evidence" value="ECO:0007669"/>
    <property type="project" value="UniProtKB-KW"/>
</dbReference>
<dbReference type="RefSeq" id="WP_047915284.1">
    <property type="nucleotide sequence ID" value="NZ_LN774769.1"/>
</dbReference>
<dbReference type="InterPro" id="IPR003439">
    <property type="entry name" value="ABC_transporter-like_ATP-bd"/>
</dbReference>
<dbReference type="InterPro" id="IPR027417">
    <property type="entry name" value="P-loop_NTPase"/>
</dbReference>
<sequence length="204" mass="22514">MIVLKALCKCFGKKIVYENVNLTFEAGSSYALVGVSGSGKTTLLNAIARLEKPTSGEILVTSKPIWQMKEKQYFKDYLGYVFQSYALIDDKNVAQNLKIIEKDSAKQIVALEQVGLDETYLTSRVYELSGGQAQRVAIARMLLKKFKLILADEPTCALDDDTGEQVGELLLSLVTADTTLIVATHDLALANQMDHIIYMKGLVN</sequence>
<dbReference type="PANTHER" id="PTHR42798">
    <property type="entry name" value="LIPOPROTEIN-RELEASING SYSTEM ATP-BINDING PROTEIN LOLD"/>
    <property type="match status" value="1"/>
</dbReference>
<dbReference type="PROSITE" id="PS50893">
    <property type="entry name" value="ABC_TRANSPORTER_2"/>
    <property type="match status" value="1"/>
</dbReference>
<dbReference type="SUPFAM" id="SSF52540">
    <property type="entry name" value="P-loop containing nucleoside triphosphate hydrolases"/>
    <property type="match status" value="1"/>
</dbReference>
<dbReference type="InterPro" id="IPR017871">
    <property type="entry name" value="ABC_transporter-like_CS"/>
</dbReference>
<dbReference type="GO" id="GO:0016887">
    <property type="term" value="F:ATP hydrolysis activity"/>
    <property type="evidence" value="ECO:0007669"/>
    <property type="project" value="InterPro"/>
</dbReference>
<accession>A0A0D6DWD6</accession>
<dbReference type="Proteomes" id="UP000033166">
    <property type="component" value="Chromosome I"/>
</dbReference>
<dbReference type="Pfam" id="PF00005">
    <property type="entry name" value="ABC_tran"/>
    <property type="match status" value="1"/>
</dbReference>
<dbReference type="AlphaFoldDB" id="A0A0D6DWD6"/>
<organism evidence="4 5">
    <name type="scientific">Pseudolactococcus piscium MKFS47</name>
    <dbReference type="NCBI Taxonomy" id="297352"/>
    <lineage>
        <taxon>Bacteria</taxon>
        <taxon>Bacillati</taxon>
        <taxon>Bacillota</taxon>
        <taxon>Bacilli</taxon>
        <taxon>Lactobacillales</taxon>
        <taxon>Streptococcaceae</taxon>
        <taxon>Pseudolactococcus</taxon>
    </lineage>
</organism>
<dbReference type="EMBL" id="LN774769">
    <property type="protein sequence ID" value="CEN28099.1"/>
    <property type="molecule type" value="Genomic_DNA"/>
</dbReference>
<evidence type="ECO:0000256" key="2">
    <source>
        <dbReference type="ARBA" id="ARBA00022840"/>
    </source>
</evidence>
<dbReference type="SMART" id="SM00382">
    <property type="entry name" value="AAA"/>
    <property type="match status" value="1"/>
</dbReference>
<name>A0A0D6DWD6_9LACT</name>
<keyword evidence="1" id="KW-0547">Nucleotide-binding</keyword>
<keyword evidence="2 4" id="KW-0067">ATP-binding</keyword>
<dbReference type="PROSITE" id="PS00211">
    <property type="entry name" value="ABC_TRANSPORTER_1"/>
    <property type="match status" value="1"/>
</dbReference>
<proteinExistence type="predicted"/>
<reference evidence="5" key="1">
    <citation type="submission" date="2015-01" db="EMBL/GenBank/DDBJ databases">
        <authorList>
            <person name="Andreevskaya M."/>
        </authorList>
    </citation>
    <scope>NUCLEOTIDE SEQUENCE [LARGE SCALE GENOMIC DNA]</scope>
    <source>
        <strain evidence="5">MKFS47</strain>
    </source>
</reference>
<protein>
    <submittedName>
        <fullName evidence="4">Putative bacteriocin export ATP-binding protein</fullName>
    </submittedName>
</protein>
<gene>
    <name evidence="4" type="ORF">LACPI_0899</name>
</gene>
<evidence type="ECO:0000313" key="4">
    <source>
        <dbReference type="EMBL" id="CEN28099.1"/>
    </source>
</evidence>
<evidence type="ECO:0000313" key="5">
    <source>
        <dbReference type="Proteomes" id="UP000033166"/>
    </source>
</evidence>
<dbReference type="PANTHER" id="PTHR42798:SF2">
    <property type="entry name" value="ABC TRANSPORTER ATP-BINDING PROTEIN MG467-RELATED"/>
    <property type="match status" value="1"/>
</dbReference>
<feature type="domain" description="ABC transporter" evidence="3">
    <location>
        <begin position="2"/>
        <end position="203"/>
    </location>
</feature>
<dbReference type="KEGG" id="lpk:LACPI_0899"/>
<dbReference type="InterPro" id="IPR003593">
    <property type="entry name" value="AAA+_ATPase"/>
</dbReference>
<dbReference type="HOGENOM" id="CLU_000604_1_22_9"/>